<proteinExistence type="predicted"/>
<dbReference type="WBParaSite" id="maker-uti_cns_0033154-snap-gene-0.3-mRNA-1">
    <property type="protein sequence ID" value="maker-uti_cns_0033154-snap-gene-0.3-mRNA-1"/>
    <property type="gene ID" value="maker-uti_cns_0033154-snap-gene-0.3"/>
</dbReference>
<evidence type="ECO:0000313" key="2">
    <source>
        <dbReference type="WBParaSite" id="maker-uti_cns_0033154-snap-gene-0.3-mRNA-1"/>
    </source>
</evidence>
<reference evidence="2" key="1">
    <citation type="submission" date="2016-11" db="UniProtKB">
        <authorList>
            <consortium name="WormBaseParasite"/>
        </authorList>
    </citation>
    <scope>IDENTIFICATION</scope>
</reference>
<sequence length="81" mass="9100">SVRKSKKFRDALLLRGRRRGSGGICRRRERQNEGVTAASVGGDFRYRVIVQLTSQDEGQCFVCQRQSELVAVVARSCRLDG</sequence>
<name>A0A1I8IYV8_9PLAT</name>
<dbReference type="AlphaFoldDB" id="A0A1I8IYV8"/>
<protein>
    <submittedName>
        <fullName evidence="2">Cystatin domain-containing protein</fullName>
    </submittedName>
</protein>
<organism evidence="1 2">
    <name type="scientific">Macrostomum lignano</name>
    <dbReference type="NCBI Taxonomy" id="282301"/>
    <lineage>
        <taxon>Eukaryota</taxon>
        <taxon>Metazoa</taxon>
        <taxon>Spiralia</taxon>
        <taxon>Lophotrochozoa</taxon>
        <taxon>Platyhelminthes</taxon>
        <taxon>Rhabditophora</taxon>
        <taxon>Macrostomorpha</taxon>
        <taxon>Macrostomida</taxon>
        <taxon>Macrostomidae</taxon>
        <taxon>Macrostomum</taxon>
    </lineage>
</organism>
<accession>A0A1I8IYV8</accession>
<evidence type="ECO:0000313" key="1">
    <source>
        <dbReference type="Proteomes" id="UP000095280"/>
    </source>
</evidence>
<keyword evidence="1" id="KW-1185">Reference proteome</keyword>
<dbReference type="Proteomes" id="UP000095280">
    <property type="component" value="Unplaced"/>
</dbReference>